<reference evidence="2 3" key="1">
    <citation type="submission" date="2015-05" db="EMBL/GenBank/DDBJ databases">
        <title>Photobacterium galathea sp. nov.</title>
        <authorList>
            <person name="Machado H."/>
            <person name="Gram L."/>
        </authorList>
    </citation>
    <scope>NUCLEOTIDE SEQUENCE [LARGE SCALE GENOMIC DNA]</scope>
    <source>
        <strain evidence="2 3">CGMCC 1.12159</strain>
    </source>
</reference>
<evidence type="ECO:0000313" key="3">
    <source>
        <dbReference type="Proteomes" id="UP000036097"/>
    </source>
</evidence>
<keyword evidence="1" id="KW-1133">Transmembrane helix</keyword>
<name>A0A0J1JS33_9GAMM</name>
<dbReference type="Proteomes" id="UP000036097">
    <property type="component" value="Unassembled WGS sequence"/>
</dbReference>
<accession>A0A0J1JS33</accession>
<keyword evidence="1" id="KW-0472">Membrane</keyword>
<dbReference type="AlphaFoldDB" id="A0A0J1JS33"/>
<organism evidence="2 3">
    <name type="scientific">Photobacterium aquae</name>
    <dbReference type="NCBI Taxonomy" id="1195763"/>
    <lineage>
        <taxon>Bacteria</taxon>
        <taxon>Pseudomonadati</taxon>
        <taxon>Pseudomonadota</taxon>
        <taxon>Gammaproteobacteria</taxon>
        <taxon>Vibrionales</taxon>
        <taxon>Vibrionaceae</taxon>
        <taxon>Photobacterium</taxon>
    </lineage>
</organism>
<dbReference type="InterPro" id="IPR025489">
    <property type="entry name" value="DUF4381"/>
</dbReference>
<protein>
    <recommendedName>
        <fullName evidence="4">DUF4381 domain-containing protein</fullName>
    </recommendedName>
</protein>
<comment type="caution">
    <text evidence="2">The sequence shown here is derived from an EMBL/GenBank/DDBJ whole genome shotgun (WGS) entry which is preliminary data.</text>
</comment>
<feature type="transmembrane region" description="Helical" evidence="1">
    <location>
        <begin position="29"/>
        <end position="47"/>
    </location>
</feature>
<dbReference type="RefSeq" id="WP_047879275.1">
    <property type="nucleotide sequence ID" value="NZ_LDOT01000016.1"/>
</dbReference>
<dbReference type="PATRIC" id="fig|1195763.3.peg.2701"/>
<dbReference type="Pfam" id="PF14316">
    <property type="entry name" value="DUF4381"/>
    <property type="match status" value="1"/>
</dbReference>
<keyword evidence="1" id="KW-0812">Transmembrane</keyword>
<keyword evidence="3" id="KW-1185">Reference proteome</keyword>
<dbReference type="OrthoDB" id="283083at2"/>
<evidence type="ECO:0000256" key="1">
    <source>
        <dbReference type="SAM" id="Phobius"/>
    </source>
</evidence>
<evidence type="ECO:0000313" key="2">
    <source>
        <dbReference type="EMBL" id="KLV05072.1"/>
    </source>
</evidence>
<dbReference type="EMBL" id="LDOT01000016">
    <property type="protein sequence ID" value="KLV05072.1"/>
    <property type="molecule type" value="Genomic_DNA"/>
</dbReference>
<gene>
    <name evidence="2" type="ORF">ABT56_12770</name>
</gene>
<evidence type="ECO:0008006" key="4">
    <source>
        <dbReference type="Google" id="ProtNLM"/>
    </source>
</evidence>
<dbReference type="STRING" id="1195763.ABT56_12770"/>
<proteinExistence type="predicted"/>
<sequence>MTNAQPSQPMDMLVDIHLPDIPSYWPLGWAWWVVIALLIVAIAYLYVRLKQRKQQRLARQEALVRLKSLSNPSSFNELNLLLRQVAMSYLPRQYVAGLAGAAWLEFLDSQLTGKKRGFVELAPLWQQGLFSGKPLTPDEYRVCFKLSELWIKHAKLTHSPQIHEGDKNA</sequence>